<dbReference type="GeneID" id="78380559"/>
<dbReference type="STRING" id="910964.GEAM_2220"/>
<dbReference type="InterPro" id="IPR050744">
    <property type="entry name" value="AI-2_Isomerase_LsrG"/>
</dbReference>
<dbReference type="GO" id="GO:0005829">
    <property type="term" value="C:cytosol"/>
    <property type="evidence" value="ECO:0007669"/>
    <property type="project" value="TreeGrafter"/>
</dbReference>
<dbReference type="GO" id="GO:0016491">
    <property type="term" value="F:oxidoreductase activity"/>
    <property type="evidence" value="ECO:0007669"/>
    <property type="project" value="TreeGrafter"/>
</dbReference>
<keyword evidence="3" id="KW-1185">Reference proteome</keyword>
<dbReference type="AlphaFoldDB" id="A0A085GB03"/>
<reference evidence="2 3" key="1">
    <citation type="submission" date="2014-05" db="EMBL/GenBank/DDBJ databases">
        <title>ATOL: Assembling a taxonomically balanced genome-scale reconstruction of the evolutionary history of the Enterobacteriaceae.</title>
        <authorList>
            <person name="Plunkett G.III."/>
            <person name="Neeno-Eckwall E.C."/>
            <person name="Glasner J.D."/>
            <person name="Perna N.T."/>
        </authorList>
    </citation>
    <scope>NUCLEOTIDE SEQUENCE [LARGE SCALE GENOMIC DNA]</scope>
    <source>
        <strain evidence="2 3">ATCC 33852</strain>
    </source>
</reference>
<dbReference type="Gene3D" id="3.30.70.100">
    <property type="match status" value="1"/>
</dbReference>
<dbReference type="Pfam" id="PF03992">
    <property type="entry name" value="ABM"/>
    <property type="match status" value="1"/>
</dbReference>
<evidence type="ECO:0000259" key="1">
    <source>
        <dbReference type="PROSITE" id="PS51725"/>
    </source>
</evidence>
<dbReference type="EMBL" id="JMPJ01000053">
    <property type="protein sequence ID" value="KFC80898.1"/>
    <property type="molecule type" value="Genomic_DNA"/>
</dbReference>
<protein>
    <recommendedName>
        <fullName evidence="1">ABM domain-containing protein</fullName>
    </recommendedName>
</protein>
<dbReference type="SUPFAM" id="SSF54909">
    <property type="entry name" value="Dimeric alpha+beta barrel"/>
    <property type="match status" value="1"/>
</dbReference>
<evidence type="ECO:0000313" key="2">
    <source>
        <dbReference type="EMBL" id="KFC80898.1"/>
    </source>
</evidence>
<dbReference type="PANTHER" id="PTHR33336:SF3">
    <property type="entry name" value="ABM DOMAIN-CONTAINING PROTEIN"/>
    <property type="match status" value="1"/>
</dbReference>
<dbReference type="InterPro" id="IPR011008">
    <property type="entry name" value="Dimeric_a/b-barrel"/>
</dbReference>
<dbReference type="PROSITE" id="PS51725">
    <property type="entry name" value="ABM"/>
    <property type="match status" value="1"/>
</dbReference>
<evidence type="ECO:0000313" key="3">
    <source>
        <dbReference type="Proteomes" id="UP000028640"/>
    </source>
</evidence>
<dbReference type="OrthoDB" id="9812192at2"/>
<dbReference type="Proteomes" id="UP000028640">
    <property type="component" value="Unassembled WGS sequence"/>
</dbReference>
<dbReference type="PANTHER" id="PTHR33336">
    <property type="entry name" value="QUINOL MONOOXYGENASE YGIN-RELATED"/>
    <property type="match status" value="1"/>
</dbReference>
<comment type="caution">
    <text evidence="2">The sequence shown here is derived from an EMBL/GenBank/DDBJ whole genome shotgun (WGS) entry which is preliminary data.</text>
</comment>
<accession>A0A085GB03</accession>
<sequence length="95" mass="11173">MEVRVVATVVAKPEFVKEVTDAMHQLIEHSRQELGCLQYDLHQDIDHPETFIFYERWASQEALSQHNETEHLVGFARFIEKKVARLDIKRLKKIG</sequence>
<feature type="domain" description="ABM" evidence="1">
    <location>
        <begin position="3"/>
        <end position="95"/>
    </location>
</feature>
<gene>
    <name evidence="2" type="ORF">GEAM_2220</name>
</gene>
<dbReference type="InterPro" id="IPR007138">
    <property type="entry name" value="ABM_dom"/>
</dbReference>
<name>A0A085GB03_EWIA3</name>
<organism evidence="2 3">
    <name type="scientific">Ewingella americana (strain ATCC 33852 / DSM 4580 / CCUG 14506 / JCM 5911 / LMG 7869 / NCTC 12157 / CDC 1468-78)</name>
    <dbReference type="NCBI Taxonomy" id="910964"/>
    <lineage>
        <taxon>Bacteria</taxon>
        <taxon>Pseudomonadati</taxon>
        <taxon>Pseudomonadota</taxon>
        <taxon>Gammaproteobacteria</taxon>
        <taxon>Enterobacterales</taxon>
        <taxon>Yersiniaceae</taxon>
        <taxon>Ewingella</taxon>
    </lineage>
</organism>
<proteinExistence type="predicted"/>
<dbReference type="eggNOG" id="COG1359">
    <property type="taxonomic scope" value="Bacteria"/>
</dbReference>
<dbReference type="RefSeq" id="WP_034791396.1">
    <property type="nucleotide sequence ID" value="NZ_JMPJ01000053.1"/>
</dbReference>